<dbReference type="STRING" id="441103.TRN7648_04252"/>
<evidence type="ECO:0000256" key="1">
    <source>
        <dbReference type="SAM" id="Phobius"/>
    </source>
</evidence>
<dbReference type="OrthoDB" id="7867017at2"/>
<name>A0A0P1GL08_9RHOB</name>
<dbReference type="AlphaFoldDB" id="A0A0P1GL08"/>
<organism evidence="2 3">
    <name type="scientific">Tropicibacter naphthalenivorans</name>
    <dbReference type="NCBI Taxonomy" id="441103"/>
    <lineage>
        <taxon>Bacteria</taxon>
        <taxon>Pseudomonadati</taxon>
        <taxon>Pseudomonadota</taxon>
        <taxon>Alphaproteobacteria</taxon>
        <taxon>Rhodobacterales</taxon>
        <taxon>Roseobacteraceae</taxon>
        <taxon>Tropicibacter</taxon>
    </lineage>
</organism>
<sequence>MTPRATIIGLFGSSFPVWIFAALAGVGVALILREILVLTGLSRHLPAAAVFYPAVALLAGIGMNYLWIGSYG</sequence>
<feature type="transmembrane region" description="Helical" evidence="1">
    <location>
        <begin position="6"/>
        <end position="32"/>
    </location>
</feature>
<gene>
    <name evidence="2" type="ORF">TRN7648_04252</name>
</gene>
<protein>
    <submittedName>
        <fullName evidence="2">Uncharacterized protein</fullName>
    </submittedName>
</protein>
<keyword evidence="1" id="KW-0472">Membrane</keyword>
<evidence type="ECO:0000313" key="2">
    <source>
        <dbReference type="EMBL" id="CUH82702.1"/>
    </source>
</evidence>
<feature type="transmembrane region" description="Helical" evidence="1">
    <location>
        <begin position="44"/>
        <end position="68"/>
    </location>
</feature>
<dbReference type="EMBL" id="CYSE01000023">
    <property type="protein sequence ID" value="CUH82702.1"/>
    <property type="molecule type" value="Genomic_DNA"/>
</dbReference>
<reference evidence="2 3" key="1">
    <citation type="submission" date="2015-09" db="EMBL/GenBank/DDBJ databases">
        <authorList>
            <consortium name="Swine Surveillance"/>
        </authorList>
    </citation>
    <scope>NUCLEOTIDE SEQUENCE [LARGE SCALE GENOMIC DNA]</scope>
    <source>
        <strain evidence="2 3">CECT 7648</strain>
    </source>
</reference>
<dbReference type="Proteomes" id="UP000054935">
    <property type="component" value="Unassembled WGS sequence"/>
</dbReference>
<accession>A0A0P1GL08</accession>
<keyword evidence="3" id="KW-1185">Reference proteome</keyword>
<keyword evidence="1" id="KW-0812">Transmembrane</keyword>
<proteinExistence type="predicted"/>
<evidence type="ECO:0000313" key="3">
    <source>
        <dbReference type="Proteomes" id="UP000054935"/>
    </source>
</evidence>
<dbReference type="RefSeq" id="WP_058249588.1">
    <property type="nucleotide sequence ID" value="NZ_CYSE01000023.1"/>
</dbReference>
<keyword evidence="1" id="KW-1133">Transmembrane helix</keyword>